<organism evidence="2 3">
    <name type="scientific">Rhizodiscina lignyota</name>
    <dbReference type="NCBI Taxonomy" id="1504668"/>
    <lineage>
        <taxon>Eukaryota</taxon>
        <taxon>Fungi</taxon>
        <taxon>Dikarya</taxon>
        <taxon>Ascomycota</taxon>
        <taxon>Pezizomycotina</taxon>
        <taxon>Dothideomycetes</taxon>
        <taxon>Pleosporomycetidae</taxon>
        <taxon>Aulographales</taxon>
        <taxon>Rhizodiscinaceae</taxon>
        <taxon>Rhizodiscina</taxon>
    </lineage>
</organism>
<reference evidence="2" key="1">
    <citation type="journal article" date="2020" name="Stud. Mycol.">
        <title>101 Dothideomycetes genomes: a test case for predicting lifestyles and emergence of pathogens.</title>
        <authorList>
            <person name="Haridas S."/>
            <person name="Albert R."/>
            <person name="Binder M."/>
            <person name="Bloem J."/>
            <person name="Labutti K."/>
            <person name="Salamov A."/>
            <person name="Andreopoulos B."/>
            <person name="Baker S."/>
            <person name="Barry K."/>
            <person name="Bills G."/>
            <person name="Bluhm B."/>
            <person name="Cannon C."/>
            <person name="Castanera R."/>
            <person name="Culley D."/>
            <person name="Daum C."/>
            <person name="Ezra D."/>
            <person name="Gonzalez J."/>
            <person name="Henrissat B."/>
            <person name="Kuo A."/>
            <person name="Liang C."/>
            <person name="Lipzen A."/>
            <person name="Lutzoni F."/>
            <person name="Magnuson J."/>
            <person name="Mondo S."/>
            <person name="Nolan M."/>
            <person name="Ohm R."/>
            <person name="Pangilinan J."/>
            <person name="Park H.-J."/>
            <person name="Ramirez L."/>
            <person name="Alfaro M."/>
            <person name="Sun H."/>
            <person name="Tritt A."/>
            <person name="Yoshinaga Y."/>
            <person name="Zwiers L.-H."/>
            <person name="Turgeon B."/>
            <person name="Goodwin S."/>
            <person name="Spatafora J."/>
            <person name="Crous P."/>
            <person name="Grigoriev I."/>
        </authorList>
    </citation>
    <scope>NUCLEOTIDE SEQUENCE</scope>
    <source>
        <strain evidence="2">CBS 133067</strain>
    </source>
</reference>
<evidence type="ECO:0000313" key="2">
    <source>
        <dbReference type="EMBL" id="KAF2100454.1"/>
    </source>
</evidence>
<accession>A0A9P4IGB0</accession>
<name>A0A9P4IGB0_9PEZI</name>
<feature type="compositionally biased region" description="Pro residues" evidence="1">
    <location>
        <begin position="474"/>
        <end position="487"/>
    </location>
</feature>
<feature type="compositionally biased region" description="Low complexity" evidence="1">
    <location>
        <begin position="417"/>
        <end position="434"/>
    </location>
</feature>
<feature type="compositionally biased region" description="Basic and acidic residues" evidence="1">
    <location>
        <begin position="215"/>
        <end position="229"/>
    </location>
</feature>
<feature type="compositionally biased region" description="Basic and acidic residues" evidence="1">
    <location>
        <begin position="82"/>
        <end position="98"/>
    </location>
</feature>
<proteinExistence type="predicted"/>
<feature type="compositionally biased region" description="Pro residues" evidence="1">
    <location>
        <begin position="254"/>
        <end position="272"/>
    </location>
</feature>
<feature type="compositionally biased region" description="Basic and acidic residues" evidence="1">
    <location>
        <begin position="454"/>
        <end position="465"/>
    </location>
</feature>
<feature type="region of interest" description="Disordered" evidence="1">
    <location>
        <begin position="58"/>
        <end position="98"/>
    </location>
</feature>
<feature type="region of interest" description="Disordered" evidence="1">
    <location>
        <begin position="120"/>
        <end position="557"/>
    </location>
</feature>
<gene>
    <name evidence="2" type="ORF">NA57DRAFT_74063</name>
</gene>
<dbReference type="AlphaFoldDB" id="A0A9P4IGB0"/>
<protein>
    <submittedName>
        <fullName evidence="2">Uncharacterized protein</fullName>
    </submittedName>
</protein>
<sequence length="557" mass="61435">MGAAISTTLHDLPPPYSPSNTALALVPTNNERSMARNSNLPLYNPYTDRVIFRPVPLGFDQNYPTPRREYPERYYPPPPRTYDPRDDPGLYEDLEFRQRGKIGGEDIDIRITPEVRMKRRDGGYYCDDPDHESSSRRRSRRHRHRIEEDDEDFERRPRPNGGYGSSRRYDDGGRPPPRYPSSAEGYGSDSNDYGGFGDDEGDFHHPRSSRRPPRHERNSDIRRIRKDIGGLHNRVRNLENRWPGENGWDDDFGPPGPPGGMPPGPRFPPQGPPGFGGGFGTGIPPGASGGRPPGGMPGYAEEDMRYLPQQHGPGPGRLDHRGPFFGRQGGAGHPGRDYFEDDPGPDNEFMHGANGAGRHDARESGRPGGRKQTRFASDPIAPDRPQATPSPPFPHSHPPPNTSAPLERIPQPPQPTQPESTPQQEPFSQQEPFPQLSPPIPEPGRHTSPPAPRPDGESFRPEPMRDVGLMPGVFHPPPGFASFPPGPYQDNHDQRVSAYPSPHDGISILVPPVGSRPPSPRGGQEDVRMSGPGDMTGMHARAEDAPPSSPREGLPGI</sequence>
<feature type="compositionally biased region" description="Pro residues" evidence="1">
    <location>
        <begin position="388"/>
        <end position="402"/>
    </location>
</feature>
<feature type="compositionally biased region" description="Gly residues" evidence="1">
    <location>
        <begin position="273"/>
        <end position="297"/>
    </location>
</feature>
<evidence type="ECO:0000313" key="3">
    <source>
        <dbReference type="Proteomes" id="UP000799772"/>
    </source>
</evidence>
<evidence type="ECO:0000256" key="1">
    <source>
        <dbReference type="SAM" id="MobiDB-lite"/>
    </source>
</evidence>
<keyword evidence="3" id="KW-1185">Reference proteome</keyword>
<dbReference type="Proteomes" id="UP000799772">
    <property type="component" value="Unassembled WGS sequence"/>
</dbReference>
<dbReference type="EMBL" id="ML978124">
    <property type="protein sequence ID" value="KAF2100454.1"/>
    <property type="molecule type" value="Genomic_DNA"/>
</dbReference>
<comment type="caution">
    <text evidence="2">The sequence shown here is derived from an EMBL/GenBank/DDBJ whole genome shotgun (WGS) entry which is preliminary data.</text>
</comment>